<feature type="domain" description="F-box" evidence="1">
    <location>
        <begin position="15"/>
        <end position="62"/>
    </location>
</feature>
<dbReference type="InterPro" id="IPR001810">
    <property type="entry name" value="F-box_dom"/>
</dbReference>
<reference evidence="4" key="1">
    <citation type="submission" date="2016-04" db="UniProtKB">
        <authorList>
            <consortium name="WormBaseParasite"/>
        </authorList>
    </citation>
    <scope>IDENTIFICATION</scope>
</reference>
<dbReference type="InterPro" id="IPR036047">
    <property type="entry name" value="F-box-like_dom_sf"/>
</dbReference>
<evidence type="ECO:0000313" key="3">
    <source>
        <dbReference type="Proteomes" id="UP000274131"/>
    </source>
</evidence>
<dbReference type="AlphaFoldDB" id="A0A158QAP3"/>
<name>A0A158QAP3_ENTVE</name>
<dbReference type="Pfam" id="PF00646">
    <property type="entry name" value="F-box"/>
    <property type="match status" value="1"/>
</dbReference>
<proteinExistence type="predicted"/>
<dbReference type="EMBL" id="UXUI01008249">
    <property type="protein sequence ID" value="VDD90982.1"/>
    <property type="molecule type" value="Genomic_DNA"/>
</dbReference>
<gene>
    <name evidence="2" type="ORF">EVEC_LOCUS5733</name>
</gene>
<evidence type="ECO:0000313" key="2">
    <source>
        <dbReference type="EMBL" id="VDD90982.1"/>
    </source>
</evidence>
<reference evidence="2 3" key="2">
    <citation type="submission" date="2018-10" db="EMBL/GenBank/DDBJ databases">
        <authorList>
            <consortium name="Pathogen Informatics"/>
        </authorList>
    </citation>
    <scope>NUCLEOTIDE SEQUENCE [LARGE SCALE GENOMIC DNA]</scope>
</reference>
<keyword evidence="3" id="KW-1185">Reference proteome</keyword>
<dbReference type="Proteomes" id="UP000274131">
    <property type="component" value="Unassembled WGS sequence"/>
</dbReference>
<sequence>MWQDKPAKRKATPKQQCVPDLPPELWNEIFKFINPCEIYTTLKNVCWYWHNMILSSRTLPKIPVNCDVYVVDDGYQRKTFNEIIENPLPLLDPTDHYRFTVNQFSYSGSPTEKWWSGEFNISKRCGEIVGEAKKNSTFNVIPCDSKTTLQILSFFQVRSLRITVNKRRKSCFYRDDKLIEITHFLKTYCGGLDTRFLALRSESAEAPWSLSSRSLHLLRQLKPLESLQICNLVELTEAALAYYQARDVDLIFSSKTVYSTGLHVLLPPLLKFGSIFRYEHSLDKKKILDISYSDQKISTLWIFKVIDAASIAHATFCSPSAQIS</sequence>
<dbReference type="SUPFAM" id="SSF81383">
    <property type="entry name" value="F-box domain"/>
    <property type="match status" value="1"/>
</dbReference>
<organism evidence="4">
    <name type="scientific">Enterobius vermicularis</name>
    <name type="common">Human pinworm</name>
    <dbReference type="NCBI Taxonomy" id="51028"/>
    <lineage>
        <taxon>Eukaryota</taxon>
        <taxon>Metazoa</taxon>
        <taxon>Ecdysozoa</taxon>
        <taxon>Nematoda</taxon>
        <taxon>Chromadorea</taxon>
        <taxon>Rhabditida</taxon>
        <taxon>Spirurina</taxon>
        <taxon>Oxyuridomorpha</taxon>
        <taxon>Oxyuroidea</taxon>
        <taxon>Oxyuridae</taxon>
        <taxon>Enterobius</taxon>
    </lineage>
</organism>
<dbReference type="WBParaSite" id="EVEC_0000612201-mRNA-1">
    <property type="protein sequence ID" value="EVEC_0000612201-mRNA-1"/>
    <property type="gene ID" value="EVEC_0000612201"/>
</dbReference>
<accession>A0A158QAP3</accession>
<protein>
    <submittedName>
        <fullName evidence="4">F-box domain-containing protein</fullName>
    </submittedName>
</protein>
<dbReference type="PROSITE" id="PS50181">
    <property type="entry name" value="FBOX"/>
    <property type="match status" value="1"/>
</dbReference>
<evidence type="ECO:0000313" key="4">
    <source>
        <dbReference type="WBParaSite" id="EVEC_0000612201-mRNA-1"/>
    </source>
</evidence>
<evidence type="ECO:0000259" key="1">
    <source>
        <dbReference type="PROSITE" id="PS50181"/>
    </source>
</evidence>